<evidence type="ECO:0000313" key="10">
    <source>
        <dbReference type="EMBL" id="MFB5681499.1"/>
    </source>
</evidence>
<dbReference type="PANTHER" id="PTHR30509:SF9">
    <property type="entry name" value="MULTIDRUG RESISTANCE PROTEIN MDTO"/>
    <property type="match status" value="1"/>
</dbReference>
<feature type="coiled-coil region" evidence="7">
    <location>
        <begin position="194"/>
        <end position="221"/>
    </location>
</feature>
<evidence type="ECO:0000256" key="3">
    <source>
        <dbReference type="ARBA" id="ARBA00022692"/>
    </source>
</evidence>
<keyword evidence="2" id="KW-1003">Cell membrane</keyword>
<comment type="caution">
    <text evidence="10">The sequence shown here is derived from an EMBL/GenBank/DDBJ whole genome shotgun (WGS) entry which is preliminary data.</text>
</comment>
<proteinExistence type="inferred from homology"/>
<evidence type="ECO:0000256" key="1">
    <source>
        <dbReference type="ARBA" id="ARBA00004651"/>
    </source>
</evidence>
<keyword evidence="7" id="KW-0175">Coiled coil</keyword>
<dbReference type="Proteomes" id="UP001580407">
    <property type="component" value="Unassembled WGS sequence"/>
</dbReference>
<dbReference type="EMBL" id="JBHILM010000011">
    <property type="protein sequence ID" value="MFB5681499.1"/>
    <property type="molecule type" value="Genomic_DNA"/>
</dbReference>
<keyword evidence="11" id="KW-1185">Reference proteome</keyword>
<evidence type="ECO:0000256" key="6">
    <source>
        <dbReference type="ARBA" id="ARBA00043993"/>
    </source>
</evidence>
<dbReference type="InterPro" id="IPR049453">
    <property type="entry name" value="Memb_transporter_dom"/>
</dbReference>
<dbReference type="Pfam" id="PF13515">
    <property type="entry name" value="FUSC_2"/>
    <property type="match status" value="1"/>
</dbReference>
<keyword evidence="4 8" id="KW-1133">Transmembrane helix</keyword>
<feature type="transmembrane region" description="Helical" evidence="8">
    <location>
        <begin position="140"/>
        <end position="157"/>
    </location>
</feature>
<reference evidence="10 11" key="1">
    <citation type="submission" date="2024-09" db="EMBL/GenBank/DDBJ databases">
        <authorList>
            <person name="Ruan L."/>
        </authorList>
    </citation>
    <scope>NUCLEOTIDE SEQUENCE [LARGE SCALE GENOMIC DNA]</scope>
    <source>
        <strain evidence="10 11">D33</strain>
    </source>
</reference>
<dbReference type="PANTHER" id="PTHR30509">
    <property type="entry name" value="P-HYDROXYBENZOIC ACID EFFLUX PUMP SUBUNIT-RELATED"/>
    <property type="match status" value="1"/>
</dbReference>
<protein>
    <submittedName>
        <fullName evidence="10">Aromatic acid exporter family protein</fullName>
    </submittedName>
</protein>
<evidence type="ECO:0000256" key="5">
    <source>
        <dbReference type="ARBA" id="ARBA00023136"/>
    </source>
</evidence>
<keyword evidence="3 8" id="KW-0812">Transmembrane</keyword>
<evidence type="ECO:0000256" key="8">
    <source>
        <dbReference type="SAM" id="Phobius"/>
    </source>
</evidence>
<comment type="subcellular location">
    <subcellularLocation>
        <location evidence="1">Cell membrane</location>
        <topology evidence="1">Multi-pass membrane protein</topology>
    </subcellularLocation>
</comment>
<dbReference type="RefSeq" id="WP_375525289.1">
    <property type="nucleotide sequence ID" value="NZ_JBHILM010000011.1"/>
</dbReference>
<keyword evidence="5 8" id="KW-0472">Membrane</keyword>
<evidence type="ECO:0000256" key="7">
    <source>
        <dbReference type="SAM" id="Coils"/>
    </source>
</evidence>
<comment type="similarity">
    <text evidence="6">Belongs to the YccS/YhfK family.</text>
</comment>
<feature type="transmembrane region" description="Helical" evidence="8">
    <location>
        <begin position="85"/>
        <end position="105"/>
    </location>
</feature>
<organism evidence="10 11">
    <name type="scientific">Paenibacillus terreus</name>
    <dbReference type="NCBI Taxonomy" id="1387834"/>
    <lineage>
        <taxon>Bacteria</taxon>
        <taxon>Bacillati</taxon>
        <taxon>Bacillota</taxon>
        <taxon>Bacilli</taxon>
        <taxon>Bacillales</taxon>
        <taxon>Paenibacillaceae</taxon>
        <taxon>Paenibacillus</taxon>
    </lineage>
</organism>
<accession>A0ABV5B7Z8</accession>
<evidence type="ECO:0000256" key="2">
    <source>
        <dbReference type="ARBA" id="ARBA00022475"/>
    </source>
</evidence>
<sequence length="336" mass="37334">MTQSTKVKVRTIGNLIVFIIKMSAASGIAWEIAKLAGSKHPYLAPLSAILCLQTTIFQSIRFSLHRLLGTVLGVALTLWAADRMALNGWTLALLLALVSAISLLIDRKESVIQQVALSVLLVFALQKQSDHYGLDRIRDTFIGVAVGLAVHMIIYPPNLVKQADSRTLVLMKSLSERFTEAAAWIQNGCPEDQKNAVQSELQMFQKKLFQAEKQMEKADESTKINLTAQSSHSLLQNNQNRVALMKQGADCLERTVTIAAEWNSTGTLLEPERKQWANFLRRIGSYWSSPTPEAADLSAASLEPPPMQIELDELQRYSAAIYTETSAFLKQLHRLS</sequence>
<feature type="domain" description="Integral membrane bound transporter" evidence="9">
    <location>
        <begin position="28"/>
        <end position="150"/>
    </location>
</feature>
<gene>
    <name evidence="10" type="ORF">ACE3NQ_11300</name>
</gene>
<name>A0ABV5B7Z8_9BACL</name>
<evidence type="ECO:0000259" key="9">
    <source>
        <dbReference type="Pfam" id="PF13515"/>
    </source>
</evidence>
<evidence type="ECO:0000313" key="11">
    <source>
        <dbReference type="Proteomes" id="UP001580407"/>
    </source>
</evidence>
<evidence type="ECO:0000256" key="4">
    <source>
        <dbReference type="ARBA" id="ARBA00022989"/>
    </source>
</evidence>